<dbReference type="PATRIC" id="fig|1050174.4.peg.1834"/>
<dbReference type="Pfam" id="PF02423">
    <property type="entry name" value="OCD_Mu_crystall"/>
    <property type="match status" value="1"/>
</dbReference>
<keyword evidence="1" id="KW-0456">Lyase</keyword>
<protein>
    <submittedName>
        <fullName evidence="1">Putative ornithine cyclodeaminase, mu-crystallin</fullName>
        <ecNumber evidence="1">4.3.1.12</ecNumber>
    </submittedName>
</protein>
<name>A0A0G3GT07_9CORY</name>
<dbReference type="SUPFAM" id="SSF51735">
    <property type="entry name" value="NAD(P)-binding Rossmann-fold domains"/>
    <property type="match status" value="1"/>
</dbReference>
<dbReference type="GO" id="GO:0005737">
    <property type="term" value="C:cytoplasm"/>
    <property type="evidence" value="ECO:0007669"/>
    <property type="project" value="TreeGrafter"/>
</dbReference>
<dbReference type="PIRSF" id="PIRSF001439">
    <property type="entry name" value="CryM"/>
    <property type="match status" value="1"/>
</dbReference>
<dbReference type="Gene3D" id="3.30.1780.10">
    <property type="entry name" value="ornithine cyclodeaminase, domain 1"/>
    <property type="match status" value="1"/>
</dbReference>
<dbReference type="InterPro" id="IPR023401">
    <property type="entry name" value="ODC_N"/>
</dbReference>
<evidence type="ECO:0000313" key="2">
    <source>
        <dbReference type="Proteomes" id="UP000035368"/>
    </source>
</evidence>
<dbReference type="EMBL" id="CP011541">
    <property type="protein sequence ID" value="AKK03670.1"/>
    <property type="molecule type" value="Genomic_DNA"/>
</dbReference>
<dbReference type="GO" id="GO:0008473">
    <property type="term" value="F:ornithine cyclodeaminase activity"/>
    <property type="evidence" value="ECO:0007669"/>
    <property type="project" value="UniProtKB-EC"/>
</dbReference>
<dbReference type="RefSeq" id="WP_047240663.1">
    <property type="nucleotide sequence ID" value="NZ_CP011541.1"/>
</dbReference>
<organism evidence="1 2">
    <name type="scientific">Corynebacterium epidermidicanis</name>
    <dbReference type="NCBI Taxonomy" id="1050174"/>
    <lineage>
        <taxon>Bacteria</taxon>
        <taxon>Bacillati</taxon>
        <taxon>Actinomycetota</taxon>
        <taxon>Actinomycetes</taxon>
        <taxon>Mycobacteriales</taxon>
        <taxon>Corynebacteriaceae</taxon>
        <taxon>Corynebacterium</taxon>
    </lineage>
</organism>
<proteinExistence type="predicted"/>
<dbReference type="STRING" id="1050174.CEPID_09120"/>
<dbReference type="InterPro" id="IPR036291">
    <property type="entry name" value="NAD(P)-bd_dom_sf"/>
</dbReference>
<accession>A0A0G3GT07</accession>
<dbReference type="InterPro" id="IPR003462">
    <property type="entry name" value="ODC_Mu_crystall"/>
</dbReference>
<dbReference type="AlphaFoldDB" id="A0A0G3GT07"/>
<dbReference type="Gene3D" id="3.40.50.720">
    <property type="entry name" value="NAD(P)-binding Rossmann-like Domain"/>
    <property type="match status" value="1"/>
</dbReference>
<sequence length="310" mass="32243">MSPVNPSFIGADEFRRLIAPSDAREALAAALAGPFDPETDPLRSSLTASTGAGELLSMPSTLGGWIGTKLATVAPNNAELGLPRIQGVYVLFDANTMSPQCVIEASALTELRTPAMSAVAVDKLAHPEASSLLVIGSGPQAVAHVHALAAIRPLTHIALRSRDTDSAERAIKSLREEGLPVTAAREGEQPDIIACCTSASDPVIADEEVKDGACVVAMGSHSPVAREVPTSVITRSQVVIESRATTLAEGGDVIIPINEGALADSDLTTIKQLFDGSFIRDFQRPAVFKGTGMSWQDLAVAAFAAKKAGL</sequence>
<dbReference type="PANTHER" id="PTHR13812:SF19">
    <property type="entry name" value="KETIMINE REDUCTASE MU-CRYSTALLIN"/>
    <property type="match status" value="1"/>
</dbReference>
<dbReference type="OrthoDB" id="4311033at2"/>
<keyword evidence="2" id="KW-1185">Reference proteome</keyword>
<reference evidence="1 2" key="1">
    <citation type="submission" date="2015-05" db="EMBL/GenBank/DDBJ databases">
        <title>Complete genome sequence of Corynebacterium epidermidicanis DSM 45586, isolated from the skin of a dog suffering from pruritus.</title>
        <authorList>
            <person name="Ruckert C."/>
            <person name="Albersmeier A."/>
            <person name="Winkler A."/>
            <person name="Tauch A."/>
        </authorList>
    </citation>
    <scope>NUCLEOTIDE SEQUENCE [LARGE SCALE GENOMIC DNA]</scope>
    <source>
        <strain evidence="1 2">DSM 45586</strain>
    </source>
</reference>
<dbReference type="Proteomes" id="UP000035368">
    <property type="component" value="Chromosome"/>
</dbReference>
<dbReference type="KEGG" id="cei:CEPID_09120"/>
<evidence type="ECO:0000313" key="1">
    <source>
        <dbReference type="EMBL" id="AKK03670.1"/>
    </source>
</evidence>
<gene>
    <name evidence="1" type="ORF">CEPID_09120</name>
</gene>
<dbReference type="EC" id="4.3.1.12" evidence="1"/>
<dbReference type="PANTHER" id="PTHR13812">
    <property type="entry name" value="KETIMINE REDUCTASE MU-CRYSTALLIN"/>
    <property type="match status" value="1"/>
</dbReference>